<evidence type="ECO:0000256" key="1">
    <source>
        <dbReference type="SAM" id="Phobius"/>
    </source>
</evidence>
<accession>A0A7J4IZF0</accession>
<proteinExistence type="predicted"/>
<sequence>MDGQIKNQRKMIILAVAAMAIFGLQFAAWNYVKGDNGGPNNNGNTDTGGNGGEIQDVYIRALSSGGYDKSQVSVKLGSPVRLHFSADSGAGCGKILVMRNFGVQLISRNGEEQVAQFTPSKEGVFEYSCSMRMFVGQMQVKA</sequence>
<name>A0A7J4IZF0_9ARCH</name>
<dbReference type="SUPFAM" id="SSF49503">
    <property type="entry name" value="Cupredoxins"/>
    <property type="match status" value="1"/>
</dbReference>
<gene>
    <name evidence="2" type="ORF">HA254_03120</name>
</gene>
<dbReference type="EMBL" id="DUGC01000052">
    <property type="protein sequence ID" value="HIH09639.1"/>
    <property type="molecule type" value="Genomic_DNA"/>
</dbReference>
<feature type="transmembrane region" description="Helical" evidence="1">
    <location>
        <begin position="12"/>
        <end position="32"/>
    </location>
</feature>
<dbReference type="Gene3D" id="2.60.40.420">
    <property type="entry name" value="Cupredoxins - blue copper proteins"/>
    <property type="match status" value="1"/>
</dbReference>
<comment type="caution">
    <text evidence="2">The sequence shown here is derived from an EMBL/GenBank/DDBJ whole genome shotgun (WGS) entry which is preliminary data.</text>
</comment>
<dbReference type="Proteomes" id="UP000565078">
    <property type="component" value="Unassembled WGS sequence"/>
</dbReference>
<protein>
    <recommendedName>
        <fullName evidence="4">Cupredoxin domain-containing protein</fullName>
    </recommendedName>
</protein>
<evidence type="ECO:0000313" key="2">
    <source>
        <dbReference type="EMBL" id="HIH09639.1"/>
    </source>
</evidence>
<dbReference type="InterPro" id="IPR008972">
    <property type="entry name" value="Cupredoxin"/>
</dbReference>
<keyword evidence="1" id="KW-0812">Transmembrane</keyword>
<keyword evidence="1" id="KW-0472">Membrane</keyword>
<keyword evidence="1" id="KW-1133">Transmembrane helix</keyword>
<evidence type="ECO:0008006" key="4">
    <source>
        <dbReference type="Google" id="ProtNLM"/>
    </source>
</evidence>
<evidence type="ECO:0000313" key="3">
    <source>
        <dbReference type="Proteomes" id="UP000565078"/>
    </source>
</evidence>
<organism evidence="2 3">
    <name type="scientific">Candidatus Iainarchaeum sp</name>
    <dbReference type="NCBI Taxonomy" id="3101447"/>
    <lineage>
        <taxon>Archaea</taxon>
        <taxon>Candidatus Iainarchaeota</taxon>
        <taxon>Candidatus Iainarchaeia</taxon>
        <taxon>Candidatus Iainarchaeales</taxon>
        <taxon>Candidatus Iainarchaeaceae</taxon>
        <taxon>Candidatus Iainarchaeum</taxon>
    </lineage>
</organism>
<reference evidence="3" key="1">
    <citation type="journal article" date="2020" name="bioRxiv">
        <title>A rank-normalized archaeal taxonomy based on genome phylogeny resolves widespread incomplete and uneven classifications.</title>
        <authorList>
            <person name="Rinke C."/>
            <person name="Chuvochina M."/>
            <person name="Mussig A.J."/>
            <person name="Chaumeil P.-A."/>
            <person name="Waite D.W."/>
            <person name="Whitman W.B."/>
            <person name="Parks D.H."/>
            <person name="Hugenholtz P."/>
        </authorList>
    </citation>
    <scope>NUCLEOTIDE SEQUENCE [LARGE SCALE GENOMIC DNA]</scope>
</reference>
<dbReference type="AlphaFoldDB" id="A0A7J4IZF0"/>